<sequence length="102" mass="11720">MKKIIIIMFILLVSCSEPNLDELKLDYSSEKARQACLIDIQGKLSEEQWQKLQMAIGNTKTKALREGIHMNKNYSSEAWGKRVEEVTREALHGKSVKELINE</sequence>
<name>A6DSE0_9BACT</name>
<evidence type="ECO:0000313" key="1">
    <source>
        <dbReference type="EMBL" id="EDM25485.1"/>
    </source>
</evidence>
<comment type="caution">
    <text evidence="1">The sequence shown here is derived from an EMBL/GenBank/DDBJ whole genome shotgun (WGS) entry which is preliminary data.</text>
</comment>
<gene>
    <name evidence="1" type="ORF">LNTAR_25490</name>
</gene>
<reference evidence="1 2" key="1">
    <citation type="journal article" date="2010" name="J. Bacteriol.">
        <title>Genome sequence of Lentisphaera araneosa HTCC2155T, the type species of the order Lentisphaerales in the phylum Lentisphaerae.</title>
        <authorList>
            <person name="Thrash J.C."/>
            <person name="Cho J.C."/>
            <person name="Vergin K.L."/>
            <person name="Morris R.M."/>
            <person name="Giovannoni S.J."/>
        </authorList>
    </citation>
    <scope>NUCLEOTIDE SEQUENCE [LARGE SCALE GENOMIC DNA]</scope>
    <source>
        <strain evidence="1 2">HTCC2155</strain>
    </source>
</reference>
<dbReference type="EMBL" id="ABCK01000029">
    <property type="protein sequence ID" value="EDM25485.1"/>
    <property type="molecule type" value="Genomic_DNA"/>
</dbReference>
<evidence type="ECO:0000313" key="2">
    <source>
        <dbReference type="Proteomes" id="UP000004947"/>
    </source>
</evidence>
<proteinExistence type="predicted"/>
<dbReference type="RefSeq" id="WP_007280749.1">
    <property type="nucleotide sequence ID" value="NZ_ABCK01000029.1"/>
</dbReference>
<organism evidence="1 2">
    <name type="scientific">Lentisphaera araneosa HTCC2155</name>
    <dbReference type="NCBI Taxonomy" id="313628"/>
    <lineage>
        <taxon>Bacteria</taxon>
        <taxon>Pseudomonadati</taxon>
        <taxon>Lentisphaerota</taxon>
        <taxon>Lentisphaeria</taxon>
        <taxon>Lentisphaerales</taxon>
        <taxon>Lentisphaeraceae</taxon>
        <taxon>Lentisphaera</taxon>
    </lineage>
</organism>
<dbReference type="AlphaFoldDB" id="A6DSE0"/>
<evidence type="ECO:0008006" key="3">
    <source>
        <dbReference type="Google" id="ProtNLM"/>
    </source>
</evidence>
<dbReference type="PROSITE" id="PS51257">
    <property type="entry name" value="PROKAR_LIPOPROTEIN"/>
    <property type="match status" value="1"/>
</dbReference>
<protein>
    <recommendedName>
        <fullName evidence="3">Lipoprotein</fullName>
    </recommendedName>
</protein>
<accession>A6DSE0</accession>
<dbReference type="Proteomes" id="UP000004947">
    <property type="component" value="Unassembled WGS sequence"/>
</dbReference>
<keyword evidence="2" id="KW-1185">Reference proteome</keyword>